<evidence type="ECO:0000313" key="3">
    <source>
        <dbReference type="Proteomes" id="UP001596283"/>
    </source>
</evidence>
<dbReference type="RefSeq" id="WP_125687845.1">
    <property type="nucleotide sequence ID" value="NZ_JBHSSI010000026.1"/>
</dbReference>
<gene>
    <name evidence="2" type="ORF">ACFP1C_04685</name>
</gene>
<evidence type="ECO:0000313" key="2">
    <source>
        <dbReference type="EMBL" id="MFC6260235.1"/>
    </source>
</evidence>
<keyword evidence="1" id="KW-0472">Membrane</keyword>
<reference evidence="3" key="1">
    <citation type="journal article" date="2019" name="Int. J. Syst. Evol. Microbiol.">
        <title>The Global Catalogue of Microorganisms (GCM) 10K type strain sequencing project: providing services to taxonomists for standard genome sequencing and annotation.</title>
        <authorList>
            <consortium name="The Broad Institute Genomics Platform"/>
            <consortium name="The Broad Institute Genome Sequencing Center for Infectious Disease"/>
            <person name="Wu L."/>
            <person name="Ma J."/>
        </authorList>
    </citation>
    <scope>NUCLEOTIDE SEQUENCE [LARGE SCALE GENOMIC DNA]</scope>
    <source>
        <strain evidence="3">CCM 8908</strain>
    </source>
</reference>
<keyword evidence="1" id="KW-0812">Transmembrane</keyword>
<protein>
    <submittedName>
        <fullName evidence="2">Uncharacterized protein</fullName>
    </submittedName>
</protein>
<feature type="transmembrane region" description="Helical" evidence="1">
    <location>
        <begin position="27"/>
        <end position="53"/>
    </location>
</feature>
<sequence length="89" mass="10485">MKLNRKLIFHWLGYNRVTKHYSKWCRFLTYLFWPIAALEAIAWFVGGNLWWTILVNGLAAIYLLISLPSFVVDTIRIAYHEDKKGQRGA</sequence>
<feature type="transmembrane region" description="Helical" evidence="1">
    <location>
        <begin position="59"/>
        <end position="79"/>
    </location>
</feature>
<proteinExistence type="predicted"/>
<organism evidence="2 3">
    <name type="scientific">Levilactobacillus fujinensis</name>
    <dbReference type="NCBI Taxonomy" id="2486024"/>
    <lineage>
        <taxon>Bacteria</taxon>
        <taxon>Bacillati</taxon>
        <taxon>Bacillota</taxon>
        <taxon>Bacilli</taxon>
        <taxon>Lactobacillales</taxon>
        <taxon>Lactobacillaceae</taxon>
        <taxon>Levilactobacillus</taxon>
    </lineage>
</organism>
<accession>A0ABW1TFM4</accession>
<comment type="caution">
    <text evidence="2">The sequence shown here is derived from an EMBL/GenBank/DDBJ whole genome shotgun (WGS) entry which is preliminary data.</text>
</comment>
<evidence type="ECO:0000256" key="1">
    <source>
        <dbReference type="SAM" id="Phobius"/>
    </source>
</evidence>
<name>A0ABW1TFM4_9LACO</name>
<dbReference type="Proteomes" id="UP001596283">
    <property type="component" value="Unassembled WGS sequence"/>
</dbReference>
<keyword evidence="1" id="KW-1133">Transmembrane helix</keyword>
<dbReference type="EMBL" id="JBHSSI010000026">
    <property type="protein sequence ID" value="MFC6260235.1"/>
    <property type="molecule type" value="Genomic_DNA"/>
</dbReference>
<keyword evidence="3" id="KW-1185">Reference proteome</keyword>